<comment type="similarity">
    <text evidence="2">Belongs to the HSF family.</text>
</comment>
<evidence type="ECO:0000256" key="3">
    <source>
        <dbReference type="ARBA" id="ARBA00023125"/>
    </source>
</evidence>
<evidence type="ECO:0000256" key="1">
    <source>
        <dbReference type="ARBA" id="ARBA00004123"/>
    </source>
</evidence>
<name>A0A6B0S9E5_9CETA</name>
<gene>
    <name evidence="7" type="ORF">E5288_WYG017487</name>
</gene>
<dbReference type="Pfam" id="PF00447">
    <property type="entry name" value="HSF_DNA-bind"/>
    <property type="match status" value="1"/>
</dbReference>
<dbReference type="InterPro" id="IPR000232">
    <property type="entry name" value="HSF_DNA-bd"/>
</dbReference>
<keyword evidence="8" id="KW-1185">Reference proteome</keyword>
<sequence>MKSFIHQLSLYGFSKARQNVLISLCLNNLLTEEPPVCVLSKELQEAKQRSEDHVLRSEIRGGPGSARSQGIALGMKMSELSNPEEDLQDPGNPQGQVEAQLLGSEAGKAASPSASSPSVSSSTPVEVLPQEALKEMMANLVKFLFFKYCTKKLTFKTKVLNTILMGIMLVVKMSKLRSQASLSKTLRTQVDGASFGYISLNKSDMSLGVSVCKGGPLKSAQPVSQLNHLTYLPSGKLRMIMEDAAFTSVHWNKKGDTVVIEADLFQKEVLQHRGTNSIFETDSIKSFIRELNL</sequence>
<protein>
    <recommendedName>
        <fullName evidence="6">HSF-type DNA-binding domain-containing protein</fullName>
    </recommendedName>
</protein>
<dbReference type="InterPro" id="IPR036390">
    <property type="entry name" value="WH_DNA-bd_sf"/>
</dbReference>
<evidence type="ECO:0000313" key="8">
    <source>
        <dbReference type="Proteomes" id="UP000322234"/>
    </source>
</evidence>
<keyword evidence="4" id="KW-0539">Nucleus</keyword>
<dbReference type="Gene3D" id="1.10.10.10">
    <property type="entry name" value="Winged helix-like DNA-binding domain superfamily/Winged helix DNA-binding domain"/>
    <property type="match status" value="1"/>
</dbReference>
<keyword evidence="3" id="KW-0238">DNA-binding</keyword>
<dbReference type="Proteomes" id="UP000322234">
    <property type="component" value="Unassembled WGS sequence"/>
</dbReference>
<dbReference type="SUPFAM" id="SSF46785">
    <property type="entry name" value="Winged helix' DNA-binding domain"/>
    <property type="match status" value="1"/>
</dbReference>
<evidence type="ECO:0000256" key="4">
    <source>
        <dbReference type="ARBA" id="ARBA00023242"/>
    </source>
</evidence>
<feature type="domain" description="HSF-type DNA-binding" evidence="6">
    <location>
        <begin position="236"/>
        <end position="293"/>
    </location>
</feature>
<feature type="compositionally biased region" description="Basic and acidic residues" evidence="5">
    <location>
        <begin position="49"/>
        <end position="59"/>
    </location>
</feature>
<reference evidence="7" key="1">
    <citation type="submission" date="2019-10" db="EMBL/GenBank/DDBJ databases">
        <title>The sequence and de novo assembly of the wild yak genome.</title>
        <authorList>
            <person name="Liu Y."/>
        </authorList>
    </citation>
    <scope>NUCLEOTIDE SEQUENCE [LARGE SCALE GENOMIC DNA]</scope>
    <source>
        <strain evidence="7">WY2019</strain>
    </source>
</reference>
<dbReference type="AlphaFoldDB" id="A0A6B0S9E5"/>
<dbReference type="GO" id="GO:0005634">
    <property type="term" value="C:nucleus"/>
    <property type="evidence" value="ECO:0007669"/>
    <property type="project" value="UniProtKB-SubCell"/>
</dbReference>
<dbReference type="EMBL" id="VBQZ03000321">
    <property type="protein sequence ID" value="MXQ98962.1"/>
    <property type="molecule type" value="Genomic_DNA"/>
</dbReference>
<dbReference type="GO" id="GO:0043565">
    <property type="term" value="F:sequence-specific DNA binding"/>
    <property type="evidence" value="ECO:0007669"/>
    <property type="project" value="InterPro"/>
</dbReference>
<evidence type="ECO:0000313" key="7">
    <source>
        <dbReference type="EMBL" id="MXQ98962.1"/>
    </source>
</evidence>
<organism evidence="7 8">
    <name type="scientific">Bos mutus</name>
    <name type="common">wild yak</name>
    <dbReference type="NCBI Taxonomy" id="72004"/>
    <lineage>
        <taxon>Eukaryota</taxon>
        <taxon>Metazoa</taxon>
        <taxon>Chordata</taxon>
        <taxon>Craniata</taxon>
        <taxon>Vertebrata</taxon>
        <taxon>Euteleostomi</taxon>
        <taxon>Mammalia</taxon>
        <taxon>Eutheria</taxon>
        <taxon>Laurasiatheria</taxon>
        <taxon>Artiodactyla</taxon>
        <taxon>Ruminantia</taxon>
        <taxon>Pecora</taxon>
        <taxon>Bovidae</taxon>
        <taxon>Bovinae</taxon>
        <taxon>Bos</taxon>
    </lineage>
</organism>
<proteinExistence type="inferred from homology"/>
<feature type="region of interest" description="Disordered" evidence="5">
    <location>
        <begin position="49"/>
        <end position="68"/>
    </location>
</feature>
<dbReference type="InterPro" id="IPR036388">
    <property type="entry name" value="WH-like_DNA-bd_sf"/>
</dbReference>
<comment type="subcellular location">
    <subcellularLocation>
        <location evidence="1">Nucleus</location>
    </subcellularLocation>
</comment>
<dbReference type="GO" id="GO:0003700">
    <property type="term" value="F:DNA-binding transcription factor activity"/>
    <property type="evidence" value="ECO:0007669"/>
    <property type="project" value="InterPro"/>
</dbReference>
<evidence type="ECO:0000256" key="5">
    <source>
        <dbReference type="SAM" id="MobiDB-lite"/>
    </source>
</evidence>
<evidence type="ECO:0000256" key="2">
    <source>
        <dbReference type="ARBA" id="ARBA00006403"/>
    </source>
</evidence>
<accession>A0A6B0S9E5</accession>
<comment type="caution">
    <text evidence="7">The sequence shown here is derived from an EMBL/GenBank/DDBJ whole genome shotgun (WGS) entry which is preliminary data.</text>
</comment>
<evidence type="ECO:0000259" key="6">
    <source>
        <dbReference type="Pfam" id="PF00447"/>
    </source>
</evidence>